<accession>A0A4D6KQI4</accession>
<evidence type="ECO:0000313" key="3">
    <source>
        <dbReference type="Proteomes" id="UP000501690"/>
    </source>
</evidence>
<protein>
    <submittedName>
        <fullName evidence="2">Uncharacterized protein</fullName>
    </submittedName>
</protein>
<gene>
    <name evidence="2" type="ORF">DEO72_LG1g2491</name>
</gene>
<reference evidence="2 3" key="1">
    <citation type="submission" date="2019-04" db="EMBL/GenBank/DDBJ databases">
        <title>An improved genome assembly and genetic linkage map for asparagus bean, Vigna unguiculata ssp. sesquipedialis.</title>
        <authorList>
            <person name="Xia Q."/>
            <person name="Zhang R."/>
            <person name="Dong Y."/>
        </authorList>
    </citation>
    <scope>NUCLEOTIDE SEQUENCE [LARGE SCALE GENOMIC DNA]</scope>
    <source>
        <tissue evidence="2">Leaf</tissue>
    </source>
</reference>
<dbReference type="AlphaFoldDB" id="A0A4D6KQI4"/>
<dbReference type="Proteomes" id="UP000501690">
    <property type="component" value="Linkage Group LG1"/>
</dbReference>
<organism evidence="2 3">
    <name type="scientific">Vigna unguiculata</name>
    <name type="common">Cowpea</name>
    <dbReference type="NCBI Taxonomy" id="3917"/>
    <lineage>
        <taxon>Eukaryota</taxon>
        <taxon>Viridiplantae</taxon>
        <taxon>Streptophyta</taxon>
        <taxon>Embryophyta</taxon>
        <taxon>Tracheophyta</taxon>
        <taxon>Spermatophyta</taxon>
        <taxon>Magnoliopsida</taxon>
        <taxon>eudicotyledons</taxon>
        <taxon>Gunneridae</taxon>
        <taxon>Pentapetalae</taxon>
        <taxon>rosids</taxon>
        <taxon>fabids</taxon>
        <taxon>Fabales</taxon>
        <taxon>Fabaceae</taxon>
        <taxon>Papilionoideae</taxon>
        <taxon>50 kb inversion clade</taxon>
        <taxon>NPAAA clade</taxon>
        <taxon>indigoferoid/millettioid clade</taxon>
        <taxon>Phaseoleae</taxon>
        <taxon>Vigna</taxon>
    </lineage>
</organism>
<keyword evidence="3" id="KW-1185">Reference proteome</keyword>
<dbReference type="EMBL" id="CP039345">
    <property type="protein sequence ID" value="QCD78855.1"/>
    <property type="molecule type" value="Genomic_DNA"/>
</dbReference>
<evidence type="ECO:0000313" key="2">
    <source>
        <dbReference type="EMBL" id="QCD78855.1"/>
    </source>
</evidence>
<evidence type="ECO:0000256" key="1">
    <source>
        <dbReference type="SAM" id="MobiDB-lite"/>
    </source>
</evidence>
<sequence length="106" mass="12118">MEELAILKKVDIKQYKWAIEKKSHEEEIRKFKEVSTTDARFSVNLDIYDGHLVDVVEITTVKATKHVAEDAEDDHDDEGTIKMSPSSTVSQIIDEEIENAQDVVEE</sequence>
<feature type="region of interest" description="Disordered" evidence="1">
    <location>
        <begin position="69"/>
        <end position="90"/>
    </location>
</feature>
<proteinExistence type="predicted"/>
<name>A0A4D6KQI4_VIGUN</name>